<evidence type="ECO:0000313" key="5">
    <source>
        <dbReference type="Proteomes" id="UP000321947"/>
    </source>
</evidence>
<comment type="caution">
    <text evidence="2">The sequence shown here is derived from an EMBL/GenBank/DDBJ whole genome shotgun (WGS) entry which is preliminary data.</text>
</comment>
<dbReference type="GO" id="GO:0003676">
    <property type="term" value="F:nucleic acid binding"/>
    <property type="evidence" value="ECO:0007669"/>
    <property type="project" value="InterPro"/>
</dbReference>
<dbReference type="InterPro" id="IPR001584">
    <property type="entry name" value="Integrase_cat-core"/>
</dbReference>
<organism evidence="2 4">
    <name type="scientific">Cucumis melo var. makuwa</name>
    <name type="common">Oriental melon</name>
    <dbReference type="NCBI Taxonomy" id="1194695"/>
    <lineage>
        <taxon>Eukaryota</taxon>
        <taxon>Viridiplantae</taxon>
        <taxon>Streptophyta</taxon>
        <taxon>Embryophyta</taxon>
        <taxon>Tracheophyta</taxon>
        <taxon>Spermatophyta</taxon>
        <taxon>Magnoliopsida</taxon>
        <taxon>eudicotyledons</taxon>
        <taxon>Gunneridae</taxon>
        <taxon>Pentapetalae</taxon>
        <taxon>rosids</taxon>
        <taxon>fabids</taxon>
        <taxon>Cucurbitales</taxon>
        <taxon>Cucurbitaceae</taxon>
        <taxon>Benincaseae</taxon>
        <taxon>Cucumis</taxon>
    </lineage>
</organism>
<evidence type="ECO:0000313" key="3">
    <source>
        <dbReference type="EMBL" id="TYK10912.1"/>
    </source>
</evidence>
<dbReference type="Proteomes" id="UP000321947">
    <property type="component" value="Unassembled WGS sequence"/>
</dbReference>
<proteinExistence type="predicted"/>
<dbReference type="InterPro" id="IPR036397">
    <property type="entry name" value="RNaseH_sf"/>
</dbReference>
<dbReference type="PROSITE" id="PS50994">
    <property type="entry name" value="INTEGRASE"/>
    <property type="match status" value="1"/>
</dbReference>
<dbReference type="SUPFAM" id="SSF53098">
    <property type="entry name" value="Ribonuclease H-like"/>
    <property type="match status" value="1"/>
</dbReference>
<dbReference type="PANTHER" id="PTHR42648">
    <property type="entry name" value="TRANSPOSASE, PUTATIVE-RELATED"/>
    <property type="match status" value="1"/>
</dbReference>
<evidence type="ECO:0000313" key="2">
    <source>
        <dbReference type="EMBL" id="KAA0055634.1"/>
    </source>
</evidence>
<feature type="domain" description="Integrase catalytic" evidence="1">
    <location>
        <begin position="1"/>
        <end position="136"/>
    </location>
</feature>
<dbReference type="AlphaFoldDB" id="A0A5A7UKD6"/>
<protein>
    <submittedName>
        <fullName evidence="2">Peptidase aspartic, catalytic</fullName>
    </submittedName>
</protein>
<dbReference type="Gene3D" id="3.30.420.10">
    <property type="entry name" value="Ribonuclease H-like superfamily/Ribonuclease H"/>
    <property type="match status" value="1"/>
</dbReference>
<reference evidence="4 5" key="1">
    <citation type="submission" date="2019-08" db="EMBL/GenBank/DDBJ databases">
        <title>Draft genome sequences of two oriental melons (Cucumis melo L. var makuwa).</title>
        <authorList>
            <person name="Kwon S.-Y."/>
        </authorList>
    </citation>
    <scope>NUCLEOTIDE SEQUENCE [LARGE SCALE GENOMIC DNA]</scope>
    <source>
        <strain evidence="5">cv. Chang Bougi</strain>
        <strain evidence="4">cv. SW 3</strain>
        <tissue evidence="2">Leaf</tissue>
    </source>
</reference>
<dbReference type="GO" id="GO:0015074">
    <property type="term" value="P:DNA integration"/>
    <property type="evidence" value="ECO:0007669"/>
    <property type="project" value="InterPro"/>
</dbReference>
<dbReference type="Pfam" id="PF00665">
    <property type="entry name" value="rve"/>
    <property type="match status" value="1"/>
</dbReference>
<dbReference type="InterPro" id="IPR039537">
    <property type="entry name" value="Retrotran_Ty1/copia-like"/>
</dbReference>
<name>A0A5A7UKD6_CUCMM</name>
<dbReference type="EMBL" id="SSTE01008485">
    <property type="protein sequence ID" value="KAA0055634.1"/>
    <property type="molecule type" value="Genomic_DNA"/>
</dbReference>
<dbReference type="Proteomes" id="UP000321393">
    <property type="component" value="Unassembled WGS sequence"/>
</dbReference>
<dbReference type="OrthoDB" id="1750614at2759"/>
<evidence type="ECO:0000259" key="1">
    <source>
        <dbReference type="PROSITE" id="PS50994"/>
    </source>
</evidence>
<accession>A0A5A7UKD6</accession>
<sequence>MDDFSRFTWVRFLKGTSDTAKVCISLCLSLQREQGKNIVRIRSDHGKKFVNEELNNFYEEEGIHHEYSTPLTPQQNGVVERKNRTLREMARVMIHAKSLSLHFWAEAVNTACHIHNRITTRSGTTITLYKLWKGRKPNAKHFHVFGSTCYTLVDKEYHKKWDVKSEKRIFLDVAAKDYEQTYKRIDDDDELAPKVTMVPEIAAADVPIADTCVNNFEDDSKLT</sequence>
<dbReference type="PANTHER" id="PTHR42648:SF21">
    <property type="entry name" value="CYSTEINE-RICH RLK (RECEPTOR-LIKE PROTEIN KINASE) 8"/>
    <property type="match status" value="1"/>
</dbReference>
<gene>
    <name evidence="3" type="ORF">E5676_scaffold231G00930</name>
    <name evidence="2" type="ORF">E6C27_scaffold222G001270</name>
</gene>
<evidence type="ECO:0000313" key="4">
    <source>
        <dbReference type="Proteomes" id="UP000321393"/>
    </source>
</evidence>
<dbReference type="InterPro" id="IPR012337">
    <property type="entry name" value="RNaseH-like_sf"/>
</dbReference>
<dbReference type="EMBL" id="SSTD01011057">
    <property type="protein sequence ID" value="TYK10912.1"/>
    <property type="molecule type" value="Genomic_DNA"/>
</dbReference>